<name>A0A7S1VYV1_9STRA</name>
<accession>A0A7S1VYV1</accession>
<sequence>MQSSHTKPISSPSKIESHSSFHKNNDVLRSEKTPSHTTVVAKKDENQQRKKMMSKIGKFSEEAKIGDKIAIGTNMSKIDELVACELAQQLGLDHEVEGTYGINRRVFVSKVSEVAPSSTKGREEIEKNPPLAKTKSAFAALGVDNDSDSDSSNDTGPNVVTNNNNLLADLARERMERQRKQQQHTEQNLSKSGKKVKGKKKKNKNKKPSQTSTASETFLEVNNVDDDIDDDMAFLNSQIEKVQTSHGRKVEGNGKAYRSIINGVLIAKPEARGPKKNEQASKALKDKLKKAGVDRKVKSKGTKK</sequence>
<reference evidence="2" key="1">
    <citation type="submission" date="2021-01" db="EMBL/GenBank/DDBJ databases">
        <authorList>
            <person name="Corre E."/>
            <person name="Pelletier E."/>
            <person name="Niang G."/>
            <person name="Scheremetjew M."/>
            <person name="Finn R."/>
            <person name="Kale V."/>
            <person name="Holt S."/>
            <person name="Cochrane G."/>
            <person name="Meng A."/>
            <person name="Brown T."/>
            <person name="Cohen L."/>
        </authorList>
    </citation>
    <scope>NUCLEOTIDE SEQUENCE</scope>
    <source>
        <strain evidence="2">Pop2</strain>
    </source>
</reference>
<dbReference type="AlphaFoldDB" id="A0A7S1VYV1"/>
<feature type="compositionally biased region" description="Basic residues" evidence="1">
    <location>
        <begin position="192"/>
        <end position="207"/>
    </location>
</feature>
<feature type="compositionally biased region" description="Basic and acidic residues" evidence="1">
    <location>
        <begin position="15"/>
        <end position="34"/>
    </location>
</feature>
<feature type="region of interest" description="Disordered" evidence="1">
    <location>
        <begin position="113"/>
        <end position="222"/>
    </location>
</feature>
<organism evidence="2">
    <name type="scientific">Ditylum brightwellii</name>
    <dbReference type="NCBI Taxonomy" id="49249"/>
    <lineage>
        <taxon>Eukaryota</taxon>
        <taxon>Sar</taxon>
        <taxon>Stramenopiles</taxon>
        <taxon>Ochrophyta</taxon>
        <taxon>Bacillariophyta</taxon>
        <taxon>Mediophyceae</taxon>
        <taxon>Lithodesmiophycidae</taxon>
        <taxon>Lithodesmiales</taxon>
        <taxon>Lithodesmiaceae</taxon>
        <taxon>Ditylum</taxon>
    </lineage>
</organism>
<feature type="compositionally biased region" description="Basic and acidic residues" evidence="1">
    <location>
        <begin position="170"/>
        <end position="179"/>
    </location>
</feature>
<feature type="compositionally biased region" description="Polar residues" evidence="1">
    <location>
        <begin position="155"/>
        <end position="166"/>
    </location>
</feature>
<evidence type="ECO:0000256" key="1">
    <source>
        <dbReference type="SAM" id="MobiDB-lite"/>
    </source>
</evidence>
<feature type="region of interest" description="Disordered" evidence="1">
    <location>
        <begin position="271"/>
        <end position="304"/>
    </location>
</feature>
<proteinExistence type="predicted"/>
<protein>
    <submittedName>
        <fullName evidence="2">Uncharacterized protein</fullName>
    </submittedName>
</protein>
<dbReference type="EMBL" id="HBGN01002164">
    <property type="protein sequence ID" value="CAD9315045.1"/>
    <property type="molecule type" value="Transcribed_RNA"/>
</dbReference>
<feature type="region of interest" description="Disordered" evidence="1">
    <location>
        <begin position="1"/>
        <end position="59"/>
    </location>
</feature>
<gene>
    <name evidence="2" type="ORF">DBRI1063_LOCUS1451</name>
</gene>
<feature type="compositionally biased region" description="Basic and acidic residues" evidence="1">
    <location>
        <begin position="271"/>
        <end position="296"/>
    </location>
</feature>
<evidence type="ECO:0000313" key="2">
    <source>
        <dbReference type="EMBL" id="CAD9315045.1"/>
    </source>
</evidence>